<proteinExistence type="predicted"/>
<evidence type="ECO:0000313" key="4">
    <source>
        <dbReference type="Proteomes" id="UP001165082"/>
    </source>
</evidence>
<dbReference type="AlphaFoldDB" id="A0A9W7ABL2"/>
<organism evidence="3 4">
    <name type="scientific">Triparma retinervis</name>
    <dbReference type="NCBI Taxonomy" id="2557542"/>
    <lineage>
        <taxon>Eukaryota</taxon>
        <taxon>Sar</taxon>
        <taxon>Stramenopiles</taxon>
        <taxon>Ochrophyta</taxon>
        <taxon>Bolidophyceae</taxon>
        <taxon>Parmales</taxon>
        <taxon>Triparmaceae</taxon>
        <taxon>Triparma</taxon>
    </lineage>
</organism>
<feature type="compositionally biased region" description="Acidic residues" evidence="1">
    <location>
        <begin position="244"/>
        <end position="257"/>
    </location>
</feature>
<dbReference type="EMBL" id="BRXZ01002659">
    <property type="protein sequence ID" value="GMH67346.1"/>
    <property type="molecule type" value="Genomic_DNA"/>
</dbReference>
<dbReference type="OrthoDB" id="10438321at2759"/>
<evidence type="ECO:0000256" key="2">
    <source>
        <dbReference type="SAM" id="SignalP"/>
    </source>
</evidence>
<feature type="compositionally biased region" description="Acidic residues" evidence="1">
    <location>
        <begin position="139"/>
        <end position="164"/>
    </location>
</feature>
<evidence type="ECO:0000313" key="3">
    <source>
        <dbReference type="EMBL" id="GMH67346.1"/>
    </source>
</evidence>
<sequence>MKFSSIVLLAAPFFSGRVLGEDDNEEDAADAAVAISTYEGCPVYGEDYEPEWSKSSLTMSLGGCATSATVSGSTVSYQSLVRTKVKNTSTGHHTYLYTSVEEYVENTLESKQQMLEKTCEICESEDFATACATAGYSMVEEEEEEEEEAEEEAEEDNGDEQEEDGERRRALRAGRKLSSTGIFDSFSTMCTNCVALCDDDDSNDNQDSTISDYAIMEWQLELIKGLSECSEIEQGEQARRRTEENEEEEEEEEEEEDAVQYFSQILCTDDGFAIQVYTDEDCSVPSTEKTISDFTFYFEQECAENEDAEDGEEQAEGACNVALSPDLSILVDNTDLYCSQSKQLSAQFSFLDGIVSLENGDENENGDGDDEEDEEISSACENLEEQMLCPAKVNGCVGINQDTYDTCRFIALIGTSQSTIHIGGSGYLVDEDGDLISKWGTSTSTGANSATKAMLSIAVAATAALAITACFYHGKLSSSPKNQALANQGGHGV</sequence>
<feature type="signal peptide" evidence="2">
    <location>
        <begin position="1"/>
        <end position="20"/>
    </location>
</feature>
<feature type="region of interest" description="Disordered" evidence="1">
    <location>
        <begin position="137"/>
        <end position="172"/>
    </location>
</feature>
<keyword evidence="2" id="KW-0732">Signal</keyword>
<reference evidence="3" key="1">
    <citation type="submission" date="2022-07" db="EMBL/GenBank/DDBJ databases">
        <title>Genome analysis of Parmales, a sister group of diatoms, reveals the evolutionary specialization of diatoms from phago-mixotrophs to photoautotrophs.</title>
        <authorList>
            <person name="Ban H."/>
            <person name="Sato S."/>
            <person name="Yoshikawa S."/>
            <person name="Kazumasa Y."/>
            <person name="Nakamura Y."/>
            <person name="Ichinomiya M."/>
            <person name="Saitoh K."/>
            <person name="Sato N."/>
            <person name="Blanc-Mathieu R."/>
            <person name="Endo H."/>
            <person name="Kuwata A."/>
            <person name="Ogata H."/>
        </authorList>
    </citation>
    <scope>NUCLEOTIDE SEQUENCE</scope>
</reference>
<gene>
    <name evidence="3" type="ORF">TrRE_jg8666</name>
</gene>
<evidence type="ECO:0000256" key="1">
    <source>
        <dbReference type="SAM" id="MobiDB-lite"/>
    </source>
</evidence>
<keyword evidence="4" id="KW-1185">Reference proteome</keyword>
<name>A0A9W7ABL2_9STRA</name>
<dbReference type="Proteomes" id="UP001165082">
    <property type="component" value="Unassembled WGS sequence"/>
</dbReference>
<feature type="region of interest" description="Disordered" evidence="1">
    <location>
        <begin position="232"/>
        <end position="257"/>
    </location>
</feature>
<accession>A0A9W7ABL2</accession>
<feature type="chain" id="PRO_5040738384" evidence="2">
    <location>
        <begin position="21"/>
        <end position="493"/>
    </location>
</feature>
<protein>
    <submittedName>
        <fullName evidence="3">Uncharacterized protein</fullName>
    </submittedName>
</protein>
<comment type="caution">
    <text evidence="3">The sequence shown here is derived from an EMBL/GenBank/DDBJ whole genome shotgun (WGS) entry which is preliminary data.</text>
</comment>